<feature type="transmembrane region" description="Helical" evidence="13">
    <location>
        <begin position="221"/>
        <end position="239"/>
    </location>
</feature>
<accession>A0A2K9N9C5</accession>
<evidence type="ECO:0000256" key="11">
    <source>
        <dbReference type="ARBA" id="ARBA00023004"/>
    </source>
</evidence>
<dbReference type="EMBL" id="CP025611">
    <property type="protein sequence ID" value="AUN29689.1"/>
    <property type="molecule type" value="Genomic_DNA"/>
</dbReference>
<dbReference type="GO" id="GO:0016682">
    <property type="term" value="F:oxidoreductase activity, acting on diphenols and related substances as donors, oxygen as acceptor"/>
    <property type="evidence" value="ECO:0007669"/>
    <property type="project" value="TreeGrafter"/>
</dbReference>
<dbReference type="GO" id="GO:0009055">
    <property type="term" value="F:electron transfer activity"/>
    <property type="evidence" value="ECO:0007669"/>
    <property type="project" value="UniProtKB-UniRule"/>
</dbReference>
<keyword evidence="11 13" id="KW-0408">Iron</keyword>
<evidence type="ECO:0000256" key="4">
    <source>
        <dbReference type="ARBA" id="ARBA00022475"/>
    </source>
</evidence>
<feature type="transmembrane region" description="Helical" evidence="13">
    <location>
        <begin position="426"/>
        <end position="449"/>
    </location>
</feature>
<dbReference type="PIRSF" id="PIRSF006446">
    <property type="entry name" value="Cyt_quinol_oxidase_1"/>
    <property type="match status" value="1"/>
</dbReference>
<keyword evidence="7 13" id="KW-0812">Transmembrane</keyword>
<keyword evidence="10 13" id="KW-1133">Transmembrane helix</keyword>
<evidence type="ECO:0000256" key="13">
    <source>
        <dbReference type="PIRNR" id="PIRNR006446"/>
    </source>
</evidence>
<evidence type="ECO:0000313" key="14">
    <source>
        <dbReference type="EMBL" id="AUN29689.1"/>
    </source>
</evidence>
<feature type="transmembrane region" description="Helical" evidence="13">
    <location>
        <begin position="129"/>
        <end position="152"/>
    </location>
</feature>
<comment type="similarity">
    <text evidence="2 13">Belongs to the cytochrome ubiquinol oxidase subunit 1 family.</text>
</comment>
<feature type="transmembrane region" description="Helical" evidence="13">
    <location>
        <begin position="391"/>
        <end position="414"/>
    </location>
</feature>
<reference evidence="14 15" key="1">
    <citation type="submission" date="2017-12" db="EMBL/GenBank/DDBJ databases">
        <title>Genomes of bacteria within cyanobacterial aggregates.</title>
        <authorList>
            <person name="Cai H."/>
        </authorList>
    </citation>
    <scope>NUCLEOTIDE SEQUENCE [LARGE SCALE GENOMIC DNA]</scope>
    <source>
        <strain evidence="14 15">TH16</strain>
    </source>
</reference>
<keyword evidence="15" id="KW-1185">Reference proteome</keyword>
<dbReference type="RefSeq" id="WP_102111411.1">
    <property type="nucleotide sequence ID" value="NZ_BMGN01000003.1"/>
</dbReference>
<organism evidence="14 15">
    <name type="scientific">Niveispirillum cyanobacteriorum</name>
    <dbReference type="NCBI Taxonomy" id="1612173"/>
    <lineage>
        <taxon>Bacteria</taxon>
        <taxon>Pseudomonadati</taxon>
        <taxon>Pseudomonadota</taxon>
        <taxon>Alphaproteobacteria</taxon>
        <taxon>Rhodospirillales</taxon>
        <taxon>Azospirillaceae</taxon>
        <taxon>Niveispirillum</taxon>
    </lineage>
</organism>
<dbReference type="OrthoDB" id="9807042at2"/>
<evidence type="ECO:0000256" key="8">
    <source>
        <dbReference type="ARBA" id="ARBA00022723"/>
    </source>
</evidence>
<gene>
    <name evidence="14" type="ORF">C0V82_05230</name>
</gene>
<evidence type="ECO:0000256" key="6">
    <source>
        <dbReference type="ARBA" id="ARBA00022617"/>
    </source>
</evidence>
<keyword evidence="12 13" id="KW-0472">Membrane</keyword>
<sequence length="524" mass="57943">MELDIVGLSRLQFALTALYHFLFVPLTLGLSIIIAIMETVYVMTDRPIWRQMTKFWGSLFGINFVLGVATGLTMEFQFGMNWSYYSHYVGDVFGAPLAIEGLMAFFLEATFVGLFFFGWDRMSKVQHLAATWAVAIGSNFSALWILIANGWMQNPVGAVFNPATMRMEIEDFYAVIFNPVAQAKFVHTVSAGYVTAAVFVLGVSAFYLLKGWHVTLAKRSMAVACSFGLLSSLSVVVLGDESGYLATEHQKMKLAAIEGMWETEPAPAAFTAIGFPNQEARETHHVLQIPWALGLISTRSLNTQVSGINDLVAHGKERVRSGIIAYDALQTIRAAKGVDKVAPEVKAAFENHGRDLGYAYLLKRYVDDPRQANEEQIDKAAWDLVPQVAPLFWSFRIMVGLGFFFIALMAAFFWQSATGRLGEPRWLLKVAVLAIPLPWIAAELGWVVAEFGRQPWIIEGVLPTAMAVSSLSVTDLLITIAGFTLFYSVLFVVEVTLMVRAIRKGPEPDDHLAPAPYATLQPAE</sequence>
<dbReference type="GO" id="GO:0019646">
    <property type="term" value="P:aerobic electron transport chain"/>
    <property type="evidence" value="ECO:0007669"/>
    <property type="project" value="InterPro"/>
</dbReference>
<keyword evidence="8 13" id="KW-0479">Metal-binding</keyword>
<dbReference type="PANTHER" id="PTHR30365:SF0">
    <property type="entry name" value="CYTOCHROME BD-I UBIQUINOL OXIDASE SUBUNIT 1"/>
    <property type="match status" value="1"/>
</dbReference>
<evidence type="ECO:0000256" key="10">
    <source>
        <dbReference type="ARBA" id="ARBA00022989"/>
    </source>
</evidence>
<dbReference type="AlphaFoldDB" id="A0A2K9N9C5"/>
<evidence type="ECO:0000256" key="3">
    <source>
        <dbReference type="ARBA" id="ARBA00022448"/>
    </source>
</evidence>
<evidence type="ECO:0000256" key="5">
    <source>
        <dbReference type="ARBA" id="ARBA00022519"/>
    </source>
</evidence>
<feature type="transmembrane region" description="Helical" evidence="13">
    <location>
        <begin position="93"/>
        <end position="117"/>
    </location>
</feature>
<evidence type="ECO:0000256" key="7">
    <source>
        <dbReference type="ARBA" id="ARBA00022692"/>
    </source>
</evidence>
<keyword evidence="5" id="KW-0997">Cell inner membrane</keyword>
<feature type="transmembrane region" description="Helical" evidence="13">
    <location>
        <begin position="55"/>
        <end position="73"/>
    </location>
</feature>
<feature type="transmembrane region" description="Helical" evidence="13">
    <location>
        <begin position="476"/>
        <end position="497"/>
    </location>
</feature>
<dbReference type="GO" id="GO:0020037">
    <property type="term" value="F:heme binding"/>
    <property type="evidence" value="ECO:0007669"/>
    <property type="project" value="TreeGrafter"/>
</dbReference>
<protein>
    <submittedName>
        <fullName evidence="14">Cytochrome d terminal oxidase subunit 1</fullName>
    </submittedName>
</protein>
<dbReference type="Pfam" id="PF01654">
    <property type="entry name" value="Cyt_bd_oxida_I"/>
    <property type="match status" value="1"/>
</dbReference>
<evidence type="ECO:0000256" key="9">
    <source>
        <dbReference type="ARBA" id="ARBA00022982"/>
    </source>
</evidence>
<evidence type="ECO:0000313" key="15">
    <source>
        <dbReference type="Proteomes" id="UP000234752"/>
    </source>
</evidence>
<dbReference type="GO" id="GO:0046872">
    <property type="term" value="F:metal ion binding"/>
    <property type="evidence" value="ECO:0007669"/>
    <property type="project" value="UniProtKB-UniRule"/>
</dbReference>
<keyword evidence="4 13" id="KW-1003">Cell membrane</keyword>
<dbReference type="InterPro" id="IPR002585">
    <property type="entry name" value="Cyt-d_ubiquinol_oxidase_su_1"/>
</dbReference>
<keyword evidence="3 13" id="KW-0813">Transport</keyword>
<keyword evidence="9 13" id="KW-0249">Electron transport</keyword>
<dbReference type="Proteomes" id="UP000234752">
    <property type="component" value="Chromosome eg_1"/>
</dbReference>
<evidence type="ECO:0000256" key="12">
    <source>
        <dbReference type="ARBA" id="ARBA00023136"/>
    </source>
</evidence>
<evidence type="ECO:0000256" key="2">
    <source>
        <dbReference type="ARBA" id="ARBA00009819"/>
    </source>
</evidence>
<evidence type="ECO:0000256" key="1">
    <source>
        <dbReference type="ARBA" id="ARBA00004429"/>
    </source>
</evidence>
<feature type="transmembrane region" description="Helical" evidence="13">
    <location>
        <begin position="190"/>
        <end position="209"/>
    </location>
</feature>
<proteinExistence type="inferred from homology"/>
<keyword evidence="6 13" id="KW-0349">Heme</keyword>
<feature type="transmembrane region" description="Helical" evidence="13">
    <location>
        <begin position="20"/>
        <end position="43"/>
    </location>
</feature>
<comment type="subcellular location">
    <subcellularLocation>
        <location evidence="1">Cell inner membrane</location>
        <topology evidence="1">Multi-pass membrane protein</topology>
    </subcellularLocation>
</comment>
<dbReference type="GO" id="GO:0005886">
    <property type="term" value="C:plasma membrane"/>
    <property type="evidence" value="ECO:0007669"/>
    <property type="project" value="UniProtKB-SubCell"/>
</dbReference>
<dbReference type="KEGG" id="ncb:C0V82_05230"/>
<dbReference type="PANTHER" id="PTHR30365">
    <property type="entry name" value="CYTOCHROME D UBIQUINOL OXIDASE"/>
    <property type="match status" value="1"/>
</dbReference>
<name>A0A2K9N9C5_9PROT</name>
<dbReference type="GO" id="GO:0070069">
    <property type="term" value="C:cytochrome complex"/>
    <property type="evidence" value="ECO:0007669"/>
    <property type="project" value="UniProtKB-UniRule"/>
</dbReference>